<feature type="region of interest" description="Disordered" evidence="1">
    <location>
        <begin position="560"/>
        <end position="595"/>
    </location>
</feature>
<keyword evidence="3" id="KW-1185">Reference proteome</keyword>
<organism evidence="2 3">
    <name type="scientific">Trametes cubensis</name>
    <dbReference type="NCBI Taxonomy" id="1111947"/>
    <lineage>
        <taxon>Eukaryota</taxon>
        <taxon>Fungi</taxon>
        <taxon>Dikarya</taxon>
        <taxon>Basidiomycota</taxon>
        <taxon>Agaricomycotina</taxon>
        <taxon>Agaricomycetes</taxon>
        <taxon>Polyporales</taxon>
        <taxon>Polyporaceae</taxon>
        <taxon>Trametes</taxon>
    </lineage>
</organism>
<dbReference type="EMBL" id="JAPEVG010000284">
    <property type="protein sequence ID" value="KAJ8469575.1"/>
    <property type="molecule type" value="Genomic_DNA"/>
</dbReference>
<evidence type="ECO:0000256" key="1">
    <source>
        <dbReference type="SAM" id="MobiDB-lite"/>
    </source>
</evidence>
<dbReference type="AlphaFoldDB" id="A0AAD7TME7"/>
<comment type="caution">
    <text evidence="2">The sequence shown here is derived from an EMBL/GenBank/DDBJ whole genome shotgun (WGS) entry which is preliminary data.</text>
</comment>
<dbReference type="Proteomes" id="UP001215151">
    <property type="component" value="Unassembled WGS sequence"/>
</dbReference>
<feature type="compositionally biased region" description="Acidic residues" evidence="1">
    <location>
        <begin position="583"/>
        <end position="595"/>
    </location>
</feature>
<feature type="region of interest" description="Disordered" evidence="1">
    <location>
        <begin position="482"/>
        <end position="510"/>
    </location>
</feature>
<reference evidence="2" key="1">
    <citation type="submission" date="2022-11" db="EMBL/GenBank/DDBJ databases">
        <title>Genome Sequence of Cubamyces cubensis.</title>
        <authorList>
            <person name="Buettner E."/>
        </authorList>
    </citation>
    <scope>NUCLEOTIDE SEQUENCE</scope>
    <source>
        <strain evidence="2">MPL-01</strain>
    </source>
</reference>
<evidence type="ECO:0000313" key="3">
    <source>
        <dbReference type="Proteomes" id="UP001215151"/>
    </source>
</evidence>
<evidence type="ECO:0000313" key="2">
    <source>
        <dbReference type="EMBL" id="KAJ8469575.1"/>
    </source>
</evidence>
<sequence length="595" mass="66174">MTSLQSRGAMLPLEREIERAISTVKEVSEILVTQQNTNIRTQGEISRSLRREAELQQCIQHLITERDAVRRQAEAREMDATKYREQRDDVVAAMGKHNPEVIGAQEDLQDILGDAVVSGTSSTSGLPEPKLQDHVKRELSYHIALLSQPPSGGEARITAFRDWLNNRMIPAAPAQVTDECTVVGELKRGFKFKRTDTRLCHEPVMFIQSHVAWIKYPQHHGLVICPRYEYGPTATFSSASAWSRSTRWRAYAEEKCEVFYSRAGKIHYAGTYLCHSGPCALQLDDLGPLATDPLVSALAKATRTSNYRTTEQEELGTIEELYNDGVLPIDIFGIERIGFNTSLFDHMQMRYNHSLANRKTRTPVAPPLPPSPIMPLPQPVYRPPLPPAPTPAIVPNPVSTPPTVSTRSTRTYVPIASQLSASPAWKPLTPLLTRSLAPLTPTIASSSPLAPLAPLTSTIASSSSSAPLSSLSANTYSQNKRRLENVASSSSSARPAKLPRLSSYDYDSDGYRPEDDEGYLFYCGSNYYRRAQEEEEEAEAIYKSLNIPDIMGDMTNEEVDDDYISPEEGPAIGRTSAYHHADEEDEEEEEYSDEE</sequence>
<proteinExistence type="predicted"/>
<gene>
    <name evidence="2" type="ORF">ONZ51_g8902</name>
</gene>
<accession>A0AAD7TME7</accession>
<protein>
    <submittedName>
        <fullName evidence="2">Uncharacterized protein</fullName>
    </submittedName>
</protein>
<name>A0AAD7TME7_9APHY</name>